<evidence type="ECO:0000259" key="1">
    <source>
        <dbReference type="Pfam" id="PF13577"/>
    </source>
</evidence>
<dbReference type="EMBL" id="SHNN01000001">
    <property type="protein sequence ID" value="MCX2980180.1"/>
    <property type="molecule type" value="Genomic_DNA"/>
</dbReference>
<dbReference type="RefSeq" id="WP_279244159.1">
    <property type="nucleotide sequence ID" value="NZ_SHNN01000001.1"/>
</dbReference>
<dbReference type="InterPro" id="IPR032710">
    <property type="entry name" value="NTF2-like_dom_sf"/>
</dbReference>
<comment type="caution">
    <text evidence="2">The sequence shown here is derived from an EMBL/GenBank/DDBJ whole genome shotgun (WGS) entry which is preliminary data.</text>
</comment>
<name>A0ABT3TEC9_9GAMM</name>
<reference evidence="2" key="1">
    <citation type="submission" date="2019-02" db="EMBL/GenBank/DDBJ databases">
        <authorList>
            <person name="Li S.-H."/>
        </authorList>
    </citation>
    <scope>NUCLEOTIDE SEQUENCE</scope>
    <source>
        <strain evidence="2">IMCC14734</strain>
    </source>
</reference>
<feature type="domain" description="SnoaL-like" evidence="1">
    <location>
        <begin position="8"/>
        <end position="127"/>
    </location>
</feature>
<gene>
    <name evidence="2" type="ORF">EYC98_04780</name>
</gene>
<protein>
    <submittedName>
        <fullName evidence="2">Nuclear transport factor 2 family protein</fullName>
    </submittedName>
</protein>
<organism evidence="2 3">
    <name type="scientific">Candidatus Litorirhabdus singularis</name>
    <dbReference type="NCBI Taxonomy" id="2518993"/>
    <lineage>
        <taxon>Bacteria</taxon>
        <taxon>Pseudomonadati</taxon>
        <taxon>Pseudomonadota</taxon>
        <taxon>Gammaproteobacteria</taxon>
        <taxon>Cellvibrionales</taxon>
        <taxon>Halieaceae</taxon>
        <taxon>Candidatus Litorirhabdus</taxon>
    </lineage>
</organism>
<dbReference type="Pfam" id="PF13577">
    <property type="entry name" value="SnoaL_4"/>
    <property type="match status" value="1"/>
</dbReference>
<dbReference type="Proteomes" id="UP001143362">
    <property type="component" value="Unassembled WGS sequence"/>
</dbReference>
<evidence type="ECO:0000313" key="2">
    <source>
        <dbReference type="EMBL" id="MCX2980180.1"/>
    </source>
</evidence>
<keyword evidence="3" id="KW-1185">Reference proteome</keyword>
<dbReference type="SUPFAM" id="SSF54427">
    <property type="entry name" value="NTF2-like"/>
    <property type="match status" value="1"/>
</dbReference>
<dbReference type="InterPro" id="IPR037401">
    <property type="entry name" value="SnoaL-like"/>
</dbReference>
<accession>A0ABT3TEC9</accession>
<dbReference type="Gene3D" id="3.10.450.50">
    <property type="match status" value="1"/>
</dbReference>
<proteinExistence type="predicted"/>
<sequence>MPNPNSQADRIALQDLMLRYAAGVDDRDQDMYQSCFDDTVEVLDFGPDPFKGKAVWVEYVWSALEQYSSTQHMLGPQLATIDGDMAYTRSDVQALHYFKEGEHERFTLWATYFTDMRRCDNEWRIVKHRLLVRGSELA</sequence>
<evidence type="ECO:0000313" key="3">
    <source>
        <dbReference type="Proteomes" id="UP001143362"/>
    </source>
</evidence>